<comment type="cofactor">
    <cofactor evidence="1 5">
        <name>pyridoxal 5'-phosphate</name>
        <dbReference type="ChEBI" id="CHEBI:597326"/>
    </cofactor>
</comment>
<evidence type="ECO:0000256" key="5">
    <source>
        <dbReference type="RuleBase" id="RU362118"/>
    </source>
</evidence>
<dbReference type="Gene3D" id="3.40.640.10">
    <property type="entry name" value="Type I PLP-dependent aspartate aminotransferase-like (Major domain)"/>
    <property type="match status" value="1"/>
</dbReference>
<evidence type="ECO:0000313" key="8">
    <source>
        <dbReference type="Proteomes" id="UP000308707"/>
    </source>
</evidence>
<feature type="modified residue" description="N6-(pyridoxal phosphate)lysine" evidence="4">
    <location>
        <position position="223"/>
    </location>
</feature>
<dbReference type="GO" id="GO:0019343">
    <property type="term" value="P:cysteine biosynthetic process via cystathionine"/>
    <property type="evidence" value="ECO:0007669"/>
    <property type="project" value="TreeGrafter"/>
</dbReference>
<dbReference type="OrthoDB" id="9805807at2"/>
<dbReference type="GO" id="GO:0003962">
    <property type="term" value="F:cystathionine gamma-synthase activity"/>
    <property type="evidence" value="ECO:0007669"/>
    <property type="project" value="UniProtKB-EC"/>
</dbReference>
<organism evidence="7 8">
    <name type="scientific">Luteimonas gilva</name>
    <dbReference type="NCBI Taxonomy" id="2572684"/>
    <lineage>
        <taxon>Bacteria</taxon>
        <taxon>Pseudomonadati</taxon>
        <taxon>Pseudomonadota</taxon>
        <taxon>Gammaproteobacteria</taxon>
        <taxon>Lysobacterales</taxon>
        <taxon>Lysobacteraceae</taxon>
        <taxon>Luteimonas</taxon>
    </lineage>
</organism>
<dbReference type="SUPFAM" id="SSF53383">
    <property type="entry name" value="PLP-dependent transferases"/>
    <property type="match status" value="1"/>
</dbReference>
<comment type="caution">
    <text evidence="7">The sequence shown here is derived from an EMBL/GenBank/DDBJ whole genome shotgun (WGS) entry which is preliminary data.</text>
</comment>
<evidence type="ECO:0000256" key="2">
    <source>
        <dbReference type="ARBA" id="ARBA00009077"/>
    </source>
</evidence>
<dbReference type="InterPro" id="IPR015421">
    <property type="entry name" value="PyrdxlP-dep_Trfase_major"/>
</dbReference>
<dbReference type="InterPro" id="IPR015424">
    <property type="entry name" value="PyrdxlP-dep_Trfase"/>
</dbReference>
<evidence type="ECO:0000256" key="6">
    <source>
        <dbReference type="SAM" id="MobiDB-lite"/>
    </source>
</evidence>
<evidence type="ECO:0000256" key="4">
    <source>
        <dbReference type="PIRSR" id="PIRSR001434-2"/>
    </source>
</evidence>
<dbReference type="GO" id="GO:0004123">
    <property type="term" value="F:cystathionine gamma-lyase activity"/>
    <property type="evidence" value="ECO:0007669"/>
    <property type="project" value="TreeGrafter"/>
</dbReference>
<dbReference type="GO" id="GO:0030170">
    <property type="term" value="F:pyridoxal phosphate binding"/>
    <property type="evidence" value="ECO:0007669"/>
    <property type="project" value="InterPro"/>
</dbReference>
<dbReference type="GO" id="GO:0019346">
    <property type="term" value="P:transsulfuration"/>
    <property type="evidence" value="ECO:0007669"/>
    <property type="project" value="InterPro"/>
</dbReference>
<comment type="similarity">
    <text evidence="2 5">Belongs to the trans-sulfuration enzymes family.</text>
</comment>
<dbReference type="FunFam" id="3.40.640.10:FF:000009">
    <property type="entry name" value="Cystathionine gamma-synthase homolog"/>
    <property type="match status" value="1"/>
</dbReference>
<dbReference type="NCBIfam" id="NF005871">
    <property type="entry name" value="PRK07811.1"/>
    <property type="match status" value="1"/>
</dbReference>
<sequence>MVESGPTIFRKTPVNEHSGDASPGAGRPALGTLAIHGGQAPDPSTGAVMPPIYATSTYAQASPGVHQGFEYSRTHNPTRFAYERCAAALEGGSRGFAFASGMAATSTVLELLDSGSHVVAMDDLYGGSFRLFERVRRRSAGLDFSFVDLTDLAAFEAAIRPETKMVWVETPTNPMLKVVDLAAISAIAKKRGLRMVVDNTFASPILQRPIEYGADIVVHSATKYLNGHSDMVGGIAVVGDDAELAEKMAFLQNSIGAVQGPFDSFLALRGLKTLHLRMKAHCENAMALAEWLQSRPQIEKVIYPGLASHPQHALAKRQMDGFGGIISIALKGGFEAAKRLCERTQLFTLAESLGGVESLINHPAVMTHASIPPENRARLGITDNLVRLSVGIEGMDDLRDDLARALSDDRHGQAR</sequence>
<keyword evidence="7" id="KW-0808">Transferase</keyword>
<dbReference type="GO" id="GO:0005737">
    <property type="term" value="C:cytoplasm"/>
    <property type="evidence" value="ECO:0007669"/>
    <property type="project" value="TreeGrafter"/>
</dbReference>
<evidence type="ECO:0000256" key="1">
    <source>
        <dbReference type="ARBA" id="ARBA00001933"/>
    </source>
</evidence>
<dbReference type="Pfam" id="PF01053">
    <property type="entry name" value="Cys_Met_Meta_PP"/>
    <property type="match status" value="1"/>
</dbReference>
<dbReference type="EC" id="2.5.1.48" evidence="7"/>
<evidence type="ECO:0000313" key="7">
    <source>
        <dbReference type="EMBL" id="TKR29711.1"/>
    </source>
</evidence>
<keyword evidence="8" id="KW-1185">Reference proteome</keyword>
<dbReference type="CDD" id="cd00614">
    <property type="entry name" value="CGS_like"/>
    <property type="match status" value="1"/>
</dbReference>
<name>A0A4U5JMJ8_9GAMM</name>
<dbReference type="AlphaFoldDB" id="A0A4U5JMJ8"/>
<evidence type="ECO:0000256" key="3">
    <source>
        <dbReference type="ARBA" id="ARBA00022898"/>
    </source>
</evidence>
<dbReference type="InterPro" id="IPR015422">
    <property type="entry name" value="PyrdxlP-dep_Trfase_small"/>
</dbReference>
<dbReference type="InterPro" id="IPR054542">
    <property type="entry name" value="Cys_met_metab_PP"/>
</dbReference>
<dbReference type="InterPro" id="IPR000277">
    <property type="entry name" value="Cys/Met-Metab_PyrdxlP-dep_enz"/>
</dbReference>
<protein>
    <submittedName>
        <fullName evidence="7">Cystathionine gamma-synthase</fullName>
        <ecNumber evidence="7">2.5.1.48</ecNumber>
    </submittedName>
</protein>
<dbReference type="FunFam" id="3.90.1150.10:FF:000008">
    <property type="entry name" value="Cystathionine gamma-synthase"/>
    <property type="match status" value="1"/>
</dbReference>
<proteinExistence type="inferred from homology"/>
<dbReference type="Proteomes" id="UP000308707">
    <property type="component" value="Unassembled WGS sequence"/>
</dbReference>
<keyword evidence="3 4" id="KW-0663">Pyridoxal phosphate</keyword>
<feature type="region of interest" description="Disordered" evidence="6">
    <location>
        <begin position="1"/>
        <end position="45"/>
    </location>
</feature>
<dbReference type="PANTHER" id="PTHR11808">
    <property type="entry name" value="TRANS-SULFURATION ENZYME FAMILY MEMBER"/>
    <property type="match status" value="1"/>
</dbReference>
<dbReference type="PANTHER" id="PTHR11808:SF15">
    <property type="entry name" value="CYSTATHIONINE GAMMA-LYASE"/>
    <property type="match status" value="1"/>
</dbReference>
<reference evidence="7 8" key="1">
    <citation type="submission" date="2019-04" db="EMBL/GenBank/DDBJ databases">
        <title>Reference strain of H23.</title>
        <authorList>
            <person name="Luo X."/>
        </authorList>
    </citation>
    <scope>NUCLEOTIDE SEQUENCE [LARGE SCALE GENOMIC DNA]</scope>
    <source>
        <strain evidence="7 8">H23</strain>
    </source>
</reference>
<dbReference type="PIRSF" id="PIRSF001434">
    <property type="entry name" value="CGS"/>
    <property type="match status" value="1"/>
</dbReference>
<dbReference type="Gene3D" id="3.90.1150.10">
    <property type="entry name" value="Aspartate Aminotransferase, domain 1"/>
    <property type="match status" value="1"/>
</dbReference>
<gene>
    <name evidence="7" type="ORF">FCE95_16465</name>
</gene>
<accession>A0A4U5JMJ8</accession>
<dbReference type="EMBL" id="SZUA01000003">
    <property type="protein sequence ID" value="TKR29711.1"/>
    <property type="molecule type" value="Genomic_DNA"/>
</dbReference>
<dbReference type="PROSITE" id="PS00868">
    <property type="entry name" value="CYS_MET_METAB_PP"/>
    <property type="match status" value="1"/>
</dbReference>